<proteinExistence type="predicted"/>
<feature type="region of interest" description="Disordered" evidence="1">
    <location>
        <begin position="102"/>
        <end position="135"/>
    </location>
</feature>
<organism evidence="5 6">
    <name type="scientific">Rasamsonia emersonii (strain ATCC 16479 / CBS 393.64 / IMI 116815)</name>
    <dbReference type="NCBI Taxonomy" id="1408163"/>
    <lineage>
        <taxon>Eukaryota</taxon>
        <taxon>Fungi</taxon>
        <taxon>Dikarya</taxon>
        <taxon>Ascomycota</taxon>
        <taxon>Pezizomycotina</taxon>
        <taxon>Eurotiomycetes</taxon>
        <taxon>Eurotiomycetidae</taxon>
        <taxon>Eurotiales</taxon>
        <taxon>Trichocomaceae</taxon>
        <taxon>Rasamsonia</taxon>
    </lineage>
</organism>
<comment type="caution">
    <text evidence="5">The sequence shown here is derived from an EMBL/GenBank/DDBJ whole genome shotgun (WGS) entry which is preliminary data.</text>
</comment>
<dbReference type="InterPro" id="IPR029044">
    <property type="entry name" value="Nucleotide-diphossugar_trans"/>
</dbReference>
<gene>
    <name evidence="5" type="ORF">T310_7504</name>
</gene>
<evidence type="ECO:0000256" key="1">
    <source>
        <dbReference type="SAM" id="MobiDB-lite"/>
    </source>
</evidence>
<dbReference type="AlphaFoldDB" id="A0A0F4YJZ4"/>
<evidence type="ECO:0000313" key="6">
    <source>
        <dbReference type="Proteomes" id="UP000053958"/>
    </source>
</evidence>
<feature type="compositionally biased region" description="Low complexity" evidence="1">
    <location>
        <begin position="121"/>
        <end position="134"/>
    </location>
</feature>
<dbReference type="GeneID" id="25319776"/>
<dbReference type="EMBL" id="LASV01000444">
    <property type="protein sequence ID" value="KKA18549.1"/>
    <property type="molecule type" value="Genomic_DNA"/>
</dbReference>
<feature type="transmembrane region" description="Helical" evidence="2">
    <location>
        <begin position="446"/>
        <end position="475"/>
    </location>
</feature>
<dbReference type="Pfam" id="PF13632">
    <property type="entry name" value="Glyco_trans_2_3"/>
    <property type="match status" value="1"/>
</dbReference>
<feature type="domain" description="Glycosyltransferase 2-like" evidence="4">
    <location>
        <begin position="257"/>
        <end position="490"/>
    </location>
</feature>
<dbReference type="OrthoDB" id="5819478at2759"/>
<feature type="transmembrane region" description="Helical" evidence="2">
    <location>
        <begin position="65"/>
        <end position="91"/>
    </location>
</feature>
<dbReference type="PANTHER" id="PTHR36851">
    <property type="entry name" value="UNNAMED PRODUCT"/>
    <property type="match status" value="1"/>
</dbReference>
<keyword evidence="2" id="KW-1133">Transmembrane helix</keyword>
<keyword evidence="6" id="KW-1185">Reference proteome</keyword>
<reference evidence="5 6" key="1">
    <citation type="submission" date="2015-04" db="EMBL/GenBank/DDBJ databases">
        <authorList>
            <person name="Heijne W.H."/>
            <person name="Fedorova N.D."/>
            <person name="Nierman W.C."/>
            <person name="Vollebregt A.W."/>
            <person name="Zhao Z."/>
            <person name="Wu L."/>
            <person name="Kumar M."/>
            <person name="Stam H."/>
            <person name="van den Berg M.A."/>
            <person name="Pel H.J."/>
        </authorList>
    </citation>
    <scope>NUCLEOTIDE SEQUENCE [LARGE SCALE GENOMIC DNA]</scope>
    <source>
        <strain evidence="5 6">CBS 393.64</strain>
    </source>
</reference>
<dbReference type="SUPFAM" id="SSF53448">
    <property type="entry name" value="Nucleotide-diphospho-sugar transferases"/>
    <property type="match status" value="1"/>
</dbReference>
<dbReference type="InterPro" id="IPR001173">
    <property type="entry name" value="Glyco_trans_2-like"/>
</dbReference>
<evidence type="ECO:0000256" key="3">
    <source>
        <dbReference type="SAM" id="SignalP"/>
    </source>
</evidence>
<evidence type="ECO:0000313" key="5">
    <source>
        <dbReference type="EMBL" id="KKA18549.1"/>
    </source>
</evidence>
<dbReference type="Proteomes" id="UP000053958">
    <property type="component" value="Unassembled WGS sequence"/>
</dbReference>
<feature type="signal peptide" evidence="3">
    <location>
        <begin position="1"/>
        <end position="24"/>
    </location>
</feature>
<dbReference type="STRING" id="1408163.A0A0F4YJZ4"/>
<keyword evidence="2" id="KW-0472">Membrane</keyword>
<sequence>MWRWLSRCVPGISIIVLLLLLVFAFPDTAKWSPSLPWPGRVPPTTPVDNGSGKTPPPLSLAQKLFIAYTLIVHVNAQTFAMRLSWALCRLLKETRAVLRRRPSAKTIAGPDGSETPQFADSPLATPTSTSSPELTFDDLGRLEEGEDGEVVHAIILPNYCEDLDTLQTTLSVLASHPRAATQYEVYLAMEQKETKAPEKAATLISMFQGQFRDICGTFHPAGLPGEIAGKSSNVAFAARHIIDAHRRDETVNPRDVIITVMDADTHLSQDYFTEIRRLHYRHIDEADRSFYASPIIFDRNSNEVPVFVRCADLMWGFAGLSAMYPGSPITIPTSVYSLPLVLAEKVGGWDGDPTAIGEDMHMLLKCYFQTGGDIISRVIYTPASQCNVSSNDGEGWRRSLATCMARYRQALRHMWGALDTGFAVRQSLGRLTGKGQPRMRLRLRHLVLFHLLWEAHFLPCHFTILLLFSSIYTFVTPPSQIHPMLAWTFWFTGVLRAVSFVWMNICLTLYDRWHALCVSARARDMARAGLLDAGFSFRTWWHGKHLIERLCFPIAGTIFGSIPSVHAEISHFWTERLVYRVSKKPTFTTKMTAAFPA</sequence>
<keyword evidence="3" id="KW-0732">Signal</keyword>
<protein>
    <recommendedName>
        <fullName evidence="4">Glycosyltransferase 2-like domain-containing protein</fullName>
    </recommendedName>
</protein>
<keyword evidence="2" id="KW-0812">Transmembrane</keyword>
<feature type="chain" id="PRO_5002481943" description="Glycosyltransferase 2-like domain-containing protein" evidence="3">
    <location>
        <begin position="25"/>
        <end position="597"/>
    </location>
</feature>
<dbReference type="RefSeq" id="XP_013325161.1">
    <property type="nucleotide sequence ID" value="XM_013469707.1"/>
</dbReference>
<name>A0A0F4YJZ4_RASE3</name>
<feature type="transmembrane region" description="Helical" evidence="2">
    <location>
        <begin position="487"/>
        <end position="510"/>
    </location>
</feature>
<accession>A0A0F4YJZ4</accession>
<evidence type="ECO:0000256" key="2">
    <source>
        <dbReference type="SAM" id="Phobius"/>
    </source>
</evidence>
<dbReference type="PANTHER" id="PTHR36851:SF1">
    <property type="entry name" value="GLYCO_TRANS_2-LIKE DOMAIN-CONTAINING PROTEIN"/>
    <property type="match status" value="1"/>
</dbReference>
<evidence type="ECO:0000259" key="4">
    <source>
        <dbReference type="Pfam" id="PF13632"/>
    </source>
</evidence>